<keyword evidence="3 12" id="KW-0645">Protease</keyword>
<dbReference type="GO" id="GO:0046872">
    <property type="term" value="F:metal ion binding"/>
    <property type="evidence" value="ECO:0007669"/>
    <property type="project" value="UniProtKB-KW"/>
</dbReference>
<dbReference type="STRING" id="655827.E9DZA7"/>
<feature type="binding site" evidence="11">
    <location>
        <position position="135"/>
    </location>
    <ligand>
        <name>Zn(2+)</name>
        <dbReference type="ChEBI" id="CHEBI:29105"/>
        <note>catalytic</note>
    </ligand>
</feature>
<evidence type="ECO:0000256" key="10">
    <source>
        <dbReference type="ARBA" id="ARBA00023145"/>
    </source>
</evidence>
<sequence>MKRSTVQGDCTGQKLSVTETALQNGAQLASAAGHAASSGSAHKMEEYFKASHDQTRQTRQTVAGVFSRVEQECGSTTSGVANYCCTDVGNDCSVNVLAYTVPSRSYMVCCDLYFSDLSPVTTSCHAQDQATTNRHIQGPSRPVSTTHACWFQRQSTQPNQH</sequence>
<evidence type="ECO:0000256" key="2">
    <source>
        <dbReference type="ARBA" id="ARBA00010279"/>
    </source>
</evidence>
<dbReference type="EMBL" id="GL698485">
    <property type="protein sequence ID" value="EFY91069.1"/>
    <property type="molecule type" value="Genomic_DNA"/>
</dbReference>
<dbReference type="GeneID" id="19247266"/>
<dbReference type="PANTHER" id="PTHR37016:SF2">
    <property type="entry name" value="NEUTRAL PROTEASE 2 HOMOLOG SNOG_02177"/>
    <property type="match status" value="1"/>
</dbReference>
<keyword evidence="12" id="KW-0964">Secreted</keyword>
<evidence type="ECO:0000256" key="12">
    <source>
        <dbReference type="RuleBase" id="RU361126"/>
    </source>
</evidence>
<dbReference type="GO" id="GO:0005576">
    <property type="term" value="C:extracellular region"/>
    <property type="evidence" value="ECO:0007669"/>
    <property type="project" value="UniProtKB-SubCell"/>
</dbReference>
<evidence type="ECO:0000256" key="7">
    <source>
        <dbReference type="ARBA" id="ARBA00022801"/>
    </source>
</evidence>
<dbReference type="HOGENOM" id="CLU_1644108_0_0_1"/>
<dbReference type="PRINTS" id="PR00768">
    <property type="entry name" value="DEUTEROLYSIN"/>
</dbReference>
<organism evidence="14">
    <name type="scientific">Metarhizium acridum (strain CQMa 102)</name>
    <dbReference type="NCBI Taxonomy" id="655827"/>
    <lineage>
        <taxon>Eukaryota</taxon>
        <taxon>Fungi</taxon>
        <taxon>Dikarya</taxon>
        <taxon>Ascomycota</taxon>
        <taxon>Pezizomycotina</taxon>
        <taxon>Sordariomycetes</taxon>
        <taxon>Hypocreomycetidae</taxon>
        <taxon>Hypocreales</taxon>
        <taxon>Clavicipitaceae</taxon>
        <taxon>Metarhizium</taxon>
    </lineage>
</organism>
<comment type="similarity">
    <text evidence="2 12">Belongs to the peptidase M35 family.</text>
</comment>
<dbReference type="GO" id="GO:0004222">
    <property type="term" value="F:metalloendopeptidase activity"/>
    <property type="evidence" value="ECO:0007669"/>
    <property type="project" value="InterPro"/>
</dbReference>
<gene>
    <name evidence="13" type="ORF">MAC_02955</name>
</gene>
<keyword evidence="6" id="KW-0732">Signal</keyword>
<keyword evidence="4 12" id="KW-0165">Cleavage on pair of basic residues</keyword>
<proteinExistence type="inferred from homology"/>
<dbReference type="Gene3D" id="3.40.390.10">
    <property type="entry name" value="Collagenase (Catalytic Domain)"/>
    <property type="match status" value="1"/>
</dbReference>
<dbReference type="KEGG" id="maw:19247266"/>
<dbReference type="Proteomes" id="UP000002499">
    <property type="component" value="Unassembled WGS sequence"/>
</dbReference>
<keyword evidence="5 11" id="KW-0479">Metal-binding</keyword>
<comment type="function">
    <text evidence="12">Secreted metalloproteinase that allows assimilation of proteinaceous substrates. Shows high activities on basic nuclear substrates such as histone and protamine.</text>
</comment>
<accession>E9DZA7</accession>
<comment type="subcellular location">
    <subcellularLocation>
        <location evidence="12">Secreted</location>
    </subcellularLocation>
</comment>
<evidence type="ECO:0000256" key="11">
    <source>
        <dbReference type="PIRSR" id="PIRSR601384-2"/>
    </source>
</evidence>
<dbReference type="CDD" id="cd11008">
    <property type="entry name" value="M35_deuterolysin_like"/>
    <property type="match status" value="1"/>
</dbReference>
<comment type="catalytic activity">
    <reaction evidence="1 12">
        <text>Preferential cleavage of bonds with hydrophobic residues in P1'. Also 3-Asn-|-Gln-4 and 8-Gly-|-Ser-9 bonds in insulin B chain.</text>
        <dbReference type="EC" id="3.4.24.39"/>
    </reaction>
</comment>
<dbReference type="InterPro" id="IPR050414">
    <property type="entry name" value="Fungal_M35_metalloproteases"/>
</dbReference>
<dbReference type="eggNOG" id="ENOG502SGF5">
    <property type="taxonomic scope" value="Eukaryota"/>
</dbReference>
<keyword evidence="8 11" id="KW-0862">Zinc</keyword>
<keyword evidence="7 12" id="KW-0378">Hydrolase</keyword>
<dbReference type="AlphaFoldDB" id="E9DZA7"/>
<comment type="cofactor">
    <cofactor evidence="11 12">
        <name>Zn(2+)</name>
        <dbReference type="ChEBI" id="CHEBI:29105"/>
    </cofactor>
    <text evidence="11 12">Binds 1 zinc ion per subunit.</text>
</comment>
<evidence type="ECO:0000313" key="14">
    <source>
        <dbReference type="Proteomes" id="UP000002499"/>
    </source>
</evidence>
<evidence type="ECO:0000256" key="5">
    <source>
        <dbReference type="ARBA" id="ARBA00022723"/>
    </source>
</evidence>
<dbReference type="PANTHER" id="PTHR37016">
    <property type="match status" value="1"/>
</dbReference>
<keyword evidence="10" id="KW-0865">Zymogen</keyword>
<dbReference type="InterPro" id="IPR001384">
    <property type="entry name" value="Peptidase_M35"/>
</dbReference>
<dbReference type="Pfam" id="PF02102">
    <property type="entry name" value="Peptidase_M35"/>
    <property type="match status" value="1"/>
</dbReference>
<dbReference type="InterPro" id="IPR024079">
    <property type="entry name" value="MetalloPept_cat_dom_sf"/>
</dbReference>
<dbReference type="SUPFAM" id="SSF55486">
    <property type="entry name" value="Metalloproteases ('zincins'), catalytic domain"/>
    <property type="match status" value="1"/>
</dbReference>
<keyword evidence="14" id="KW-1185">Reference proteome</keyword>
<evidence type="ECO:0000256" key="4">
    <source>
        <dbReference type="ARBA" id="ARBA00022685"/>
    </source>
</evidence>
<evidence type="ECO:0000256" key="6">
    <source>
        <dbReference type="ARBA" id="ARBA00022729"/>
    </source>
</evidence>
<evidence type="ECO:0000313" key="13">
    <source>
        <dbReference type="EMBL" id="EFY91069.1"/>
    </source>
</evidence>
<evidence type="ECO:0000256" key="8">
    <source>
        <dbReference type="ARBA" id="ARBA00022833"/>
    </source>
</evidence>
<name>E9DZA7_METAQ</name>
<protein>
    <recommendedName>
        <fullName evidence="12">Neutral protease 2</fullName>
        <ecNumber evidence="12">3.4.24.39</ecNumber>
    </recommendedName>
    <alternativeName>
        <fullName evidence="12">Deuterolysin</fullName>
    </alternativeName>
</protein>
<keyword evidence="9 12" id="KW-0482">Metalloprotease</keyword>
<evidence type="ECO:0000256" key="3">
    <source>
        <dbReference type="ARBA" id="ARBA00022670"/>
    </source>
</evidence>
<dbReference type="EC" id="3.4.24.39" evidence="12"/>
<reference evidence="13 14" key="1">
    <citation type="journal article" date="2011" name="PLoS Genet.">
        <title>Genome sequencing and comparative transcriptomics of the model entomopathogenic fungi Metarhizium anisopliae and M. acridum.</title>
        <authorList>
            <person name="Gao Q."/>
            <person name="Jin K."/>
            <person name="Ying S.H."/>
            <person name="Zhang Y."/>
            <person name="Xiao G."/>
            <person name="Shang Y."/>
            <person name="Duan Z."/>
            <person name="Hu X."/>
            <person name="Xie X.Q."/>
            <person name="Zhou G."/>
            <person name="Peng G."/>
            <person name="Luo Z."/>
            <person name="Huang W."/>
            <person name="Wang B."/>
            <person name="Fang W."/>
            <person name="Wang S."/>
            <person name="Zhong Y."/>
            <person name="Ma L.J."/>
            <person name="St Leger R.J."/>
            <person name="Zhao G.P."/>
            <person name="Pei Y."/>
            <person name="Feng M.G."/>
            <person name="Xia Y."/>
            <person name="Wang C."/>
        </authorList>
    </citation>
    <scope>NUCLEOTIDE SEQUENCE [LARGE SCALE GENOMIC DNA]</scope>
    <source>
        <strain evidence="13 14">CQMa 102</strain>
    </source>
</reference>
<evidence type="ECO:0000256" key="1">
    <source>
        <dbReference type="ARBA" id="ARBA00001187"/>
    </source>
</evidence>
<dbReference type="OrthoDB" id="412874at2759"/>
<dbReference type="InParanoid" id="E9DZA7"/>
<dbReference type="GO" id="GO:0006508">
    <property type="term" value="P:proteolysis"/>
    <property type="evidence" value="ECO:0007669"/>
    <property type="project" value="UniProtKB-KW"/>
</dbReference>
<evidence type="ECO:0000256" key="9">
    <source>
        <dbReference type="ARBA" id="ARBA00023049"/>
    </source>
</evidence>